<reference evidence="9" key="1">
    <citation type="journal article" date="2019" name="Int. J. Syst. Evol. Microbiol.">
        <title>The Global Catalogue of Microorganisms (GCM) 10K type strain sequencing project: providing services to taxonomists for standard genome sequencing and annotation.</title>
        <authorList>
            <consortium name="The Broad Institute Genomics Platform"/>
            <consortium name="The Broad Institute Genome Sequencing Center for Infectious Disease"/>
            <person name="Wu L."/>
            <person name="Ma J."/>
        </authorList>
    </citation>
    <scope>NUCLEOTIDE SEQUENCE [LARGE SCALE GENOMIC DNA]</scope>
    <source>
        <strain evidence="9">JCM 13002</strain>
    </source>
</reference>
<evidence type="ECO:0000256" key="5">
    <source>
        <dbReference type="SAM" id="MobiDB-lite"/>
    </source>
</evidence>
<evidence type="ECO:0000256" key="2">
    <source>
        <dbReference type="ARBA" id="ARBA00022692"/>
    </source>
</evidence>
<evidence type="ECO:0000256" key="6">
    <source>
        <dbReference type="SAM" id="Phobius"/>
    </source>
</evidence>
<comment type="subcellular location">
    <subcellularLocation>
        <location evidence="1">Membrane</location>
        <topology evidence="1">Multi-pass membrane protein</topology>
    </subcellularLocation>
</comment>
<dbReference type="PANTHER" id="PTHR31310">
    <property type="match status" value="1"/>
</dbReference>
<feature type="transmembrane region" description="Helical" evidence="6">
    <location>
        <begin position="178"/>
        <end position="199"/>
    </location>
</feature>
<dbReference type="EMBL" id="BAAALD010000070">
    <property type="protein sequence ID" value="GAA1107478.1"/>
    <property type="molecule type" value="Genomic_DNA"/>
</dbReference>
<evidence type="ECO:0000259" key="7">
    <source>
        <dbReference type="Pfam" id="PF14378"/>
    </source>
</evidence>
<dbReference type="PANTHER" id="PTHR31310:SF7">
    <property type="entry name" value="PA-PHOSPHATASE RELATED-FAMILY PROTEIN DDB_G0268928"/>
    <property type="match status" value="1"/>
</dbReference>
<feature type="compositionally biased region" description="Pro residues" evidence="5">
    <location>
        <begin position="1"/>
        <end position="11"/>
    </location>
</feature>
<evidence type="ECO:0000256" key="3">
    <source>
        <dbReference type="ARBA" id="ARBA00022989"/>
    </source>
</evidence>
<proteinExistence type="predicted"/>
<protein>
    <submittedName>
        <fullName evidence="8">Phosphatase PAP2 family protein</fullName>
    </submittedName>
</protein>
<name>A0ABP4EFT3_9ACTN</name>
<evidence type="ECO:0000313" key="9">
    <source>
        <dbReference type="Proteomes" id="UP001499987"/>
    </source>
</evidence>
<dbReference type="RefSeq" id="WP_344626541.1">
    <property type="nucleotide sequence ID" value="NZ_BAAALD010000070.1"/>
</dbReference>
<evidence type="ECO:0000313" key="8">
    <source>
        <dbReference type="EMBL" id="GAA1107478.1"/>
    </source>
</evidence>
<feature type="transmembrane region" description="Helical" evidence="6">
    <location>
        <begin position="206"/>
        <end position="224"/>
    </location>
</feature>
<feature type="compositionally biased region" description="Low complexity" evidence="5">
    <location>
        <begin position="258"/>
        <end position="277"/>
    </location>
</feature>
<keyword evidence="9" id="KW-1185">Reference proteome</keyword>
<sequence length="277" mass="30150">MPPADPQPTAPSAPSEQPARPERPSRPHPVRELLLIAVLYTVYRLGRIAAEGHVPQAFRNATDVWNLERTLHLPGEADVQDLLLHSDLLVHTANAFYATVHFPATVLFLLWTYWRRPGHYVWIRRVLTVLTGAGLALHLLLPLAPPRMLEVTGLVDTARVYGPAVYGDPATDSLSNQFAAMPSLHVGWALTVAVGLIAATRSRWRWLWLLHPAVTYLVVVGTANHYWLDGVVAIALTGAALLLLRPPVSAGPPPPLRLPGQRRPAAPARPATAGSAP</sequence>
<evidence type="ECO:0000256" key="1">
    <source>
        <dbReference type="ARBA" id="ARBA00004141"/>
    </source>
</evidence>
<evidence type="ECO:0000256" key="4">
    <source>
        <dbReference type="ARBA" id="ARBA00023136"/>
    </source>
</evidence>
<gene>
    <name evidence="8" type="ORF">GCM10009663_56740</name>
</gene>
<dbReference type="CDD" id="cd03386">
    <property type="entry name" value="PAP2_Aur1_like"/>
    <property type="match status" value="1"/>
</dbReference>
<feature type="domain" description="Inositolphosphotransferase Aur1/Ipt1" evidence="7">
    <location>
        <begin position="63"/>
        <end position="242"/>
    </location>
</feature>
<dbReference type="InterPro" id="IPR026841">
    <property type="entry name" value="Aur1/Ipt1"/>
</dbReference>
<feature type="region of interest" description="Disordered" evidence="5">
    <location>
        <begin position="1"/>
        <end position="27"/>
    </location>
</feature>
<dbReference type="Proteomes" id="UP001499987">
    <property type="component" value="Unassembled WGS sequence"/>
</dbReference>
<feature type="region of interest" description="Disordered" evidence="5">
    <location>
        <begin position="253"/>
        <end position="277"/>
    </location>
</feature>
<organism evidence="8 9">
    <name type="scientific">Kitasatospora arboriphila</name>
    <dbReference type="NCBI Taxonomy" id="258052"/>
    <lineage>
        <taxon>Bacteria</taxon>
        <taxon>Bacillati</taxon>
        <taxon>Actinomycetota</taxon>
        <taxon>Actinomycetes</taxon>
        <taxon>Kitasatosporales</taxon>
        <taxon>Streptomycetaceae</taxon>
        <taxon>Kitasatospora</taxon>
    </lineage>
</organism>
<accession>A0ABP4EFT3</accession>
<keyword evidence="4 6" id="KW-0472">Membrane</keyword>
<dbReference type="InterPro" id="IPR052185">
    <property type="entry name" value="IPC_Synthase-Related"/>
</dbReference>
<dbReference type="Pfam" id="PF14378">
    <property type="entry name" value="PAP2_3"/>
    <property type="match status" value="1"/>
</dbReference>
<comment type="caution">
    <text evidence="8">The sequence shown here is derived from an EMBL/GenBank/DDBJ whole genome shotgun (WGS) entry which is preliminary data.</text>
</comment>
<feature type="transmembrane region" description="Helical" evidence="6">
    <location>
        <begin position="95"/>
        <end position="114"/>
    </location>
</feature>
<feature type="transmembrane region" description="Helical" evidence="6">
    <location>
        <begin position="126"/>
        <end position="144"/>
    </location>
</feature>
<keyword evidence="2 6" id="KW-0812">Transmembrane</keyword>
<keyword evidence="3 6" id="KW-1133">Transmembrane helix</keyword>